<name>A0A9Q9IDJ9_9ACTN</name>
<dbReference type="Proteomes" id="UP001058003">
    <property type="component" value="Chromosome"/>
</dbReference>
<keyword evidence="2" id="KW-1185">Reference proteome</keyword>
<dbReference type="KEGG" id="daur:Daura_47505"/>
<organism evidence="1 2">
    <name type="scientific">Dactylosporangium aurantiacum</name>
    <dbReference type="NCBI Taxonomy" id="35754"/>
    <lineage>
        <taxon>Bacteria</taxon>
        <taxon>Bacillati</taxon>
        <taxon>Actinomycetota</taxon>
        <taxon>Actinomycetes</taxon>
        <taxon>Micromonosporales</taxon>
        <taxon>Micromonosporaceae</taxon>
        <taxon>Dactylosporangium</taxon>
    </lineage>
</organism>
<reference evidence="1" key="1">
    <citation type="submission" date="2021-04" db="EMBL/GenBank/DDBJ databases">
        <title>Dactylosporangium aurantiacum NRRL B-8018 full assembly.</title>
        <authorList>
            <person name="Hartkoorn R.C."/>
            <person name="Beaudoing E."/>
            <person name="Hot D."/>
        </authorList>
    </citation>
    <scope>NUCLEOTIDE SEQUENCE</scope>
    <source>
        <strain evidence="1">NRRL B-8018</strain>
    </source>
</reference>
<dbReference type="RefSeq" id="WP_033357582.1">
    <property type="nucleotide sequence ID" value="NZ_CP073767.1"/>
</dbReference>
<evidence type="ECO:0000313" key="2">
    <source>
        <dbReference type="Proteomes" id="UP001058003"/>
    </source>
</evidence>
<dbReference type="AlphaFoldDB" id="A0A9Q9IDJ9"/>
<sequence>MRRTSYQRDEGLTTDQATRDLRMLLDRGLLEQRGQTKGRYYVAAGPVLDIAAGLGRPAAVRDPYSARRTASM</sequence>
<accession>A0A9Q9IDJ9</accession>
<protein>
    <submittedName>
        <fullName evidence="1">Uncharacterized protein</fullName>
    </submittedName>
</protein>
<proteinExistence type="predicted"/>
<evidence type="ECO:0000313" key="1">
    <source>
        <dbReference type="EMBL" id="UWZ54047.1"/>
    </source>
</evidence>
<gene>
    <name evidence="1" type="ORF">Daura_47505</name>
</gene>
<dbReference type="EMBL" id="CP073767">
    <property type="protein sequence ID" value="UWZ54047.1"/>
    <property type="molecule type" value="Genomic_DNA"/>
</dbReference>
<dbReference type="OrthoDB" id="9813719at2"/>